<dbReference type="RefSeq" id="WP_248210304.1">
    <property type="nucleotide sequence ID" value="NZ_JALNMH010000011.1"/>
</dbReference>
<keyword evidence="1" id="KW-0732">Signal</keyword>
<dbReference type="EMBL" id="JALNMH010000011">
    <property type="protein sequence ID" value="MCK7594706.1"/>
    <property type="molecule type" value="Genomic_DNA"/>
</dbReference>
<dbReference type="InterPro" id="IPR008972">
    <property type="entry name" value="Cupredoxin"/>
</dbReference>
<protein>
    <recommendedName>
        <fullName evidence="4">Plastocyanin</fullName>
    </recommendedName>
</protein>
<dbReference type="SUPFAM" id="SSF49503">
    <property type="entry name" value="Cupredoxins"/>
    <property type="match status" value="1"/>
</dbReference>
<name>A0ABT0GJI1_9GAMM</name>
<evidence type="ECO:0000313" key="2">
    <source>
        <dbReference type="EMBL" id="MCK7594706.1"/>
    </source>
</evidence>
<evidence type="ECO:0000256" key="1">
    <source>
        <dbReference type="SAM" id="SignalP"/>
    </source>
</evidence>
<evidence type="ECO:0008006" key="4">
    <source>
        <dbReference type="Google" id="ProtNLM"/>
    </source>
</evidence>
<sequence>MGSVRRLSGLVLAVLAALPLPVAAASLSGQVRLDSSGQALRASEAADAVVYFRPDAAFEPPAPMPPQSMSTRRKQFLPRVMAITPGTEVAFPNQDPILHNAFSSSAGNQFDTGVYGAGEGSRHRFDTPGLVKVYCNVHHAMSAHILVLDVPWFTRPDAEGRFRLDSLPEGPGTLVVFHDRASIWQKRVEIGGAPTEVEVQLSLTRRKVPPHMNKFGKPYGRGVNRY</sequence>
<feature type="signal peptide" evidence="1">
    <location>
        <begin position="1"/>
        <end position="24"/>
    </location>
</feature>
<keyword evidence="3" id="KW-1185">Reference proteome</keyword>
<organism evidence="2 3">
    <name type="scientific">Pseudomarimonas salicorniae</name>
    <dbReference type="NCBI Taxonomy" id="2933270"/>
    <lineage>
        <taxon>Bacteria</taxon>
        <taxon>Pseudomonadati</taxon>
        <taxon>Pseudomonadota</taxon>
        <taxon>Gammaproteobacteria</taxon>
        <taxon>Lysobacterales</taxon>
        <taxon>Lysobacteraceae</taxon>
        <taxon>Pseudomarimonas</taxon>
    </lineage>
</organism>
<dbReference type="Proteomes" id="UP001431449">
    <property type="component" value="Unassembled WGS sequence"/>
</dbReference>
<evidence type="ECO:0000313" key="3">
    <source>
        <dbReference type="Proteomes" id="UP001431449"/>
    </source>
</evidence>
<comment type="caution">
    <text evidence="2">The sequence shown here is derived from an EMBL/GenBank/DDBJ whole genome shotgun (WGS) entry which is preliminary data.</text>
</comment>
<feature type="chain" id="PRO_5045291483" description="Plastocyanin" evidence="1">
    <location>
        <begin position="25"/>
        <end position="226"/>
    </location>
</feature>
<accession>A0ABT0GJI1</accession>
<reference evidence="2" key="1">
    <citation type="submission" date="2022-04" db="EMBL/GenBank/DDBJ databases">
        <title>Lysobacter sp. CAU 1642 isolated from sea sand.</title>
        <authorList>
            <person name="Kim W."/>
        </authorList>
    </citation>
    <scope>NUCLEOTIDE SEQUENCE</scope>
    <source>
        <strain evidence="2">CAU 1642</strain>
    </source>
</reference>
<gene>
    <name evidence="2" type="ORF">M0G41_13620</name>
</gene>
<proteinExistence type="predicted"/>
<dbReference type="Gene3D" id="2.60.40.420">
    <property type="entry name" value="Cupredoxins - blue copper proteins"/>
    <property type="match status" value="1"/>
</dbReference>